<dbReference type="EMBL" id="JAUTXT010000054">
    <property type="protein sequence ID" value="KAK3670572.1"/>
    <property type="molecule type" value="Genomic_DNA"/>
</dbReference>
<gene>
    <name evidence="2" type="ORF">LTR78_009540</name>
</gene>
<reference evidence="2" key="1">
    <citation type="submission" date="2023-07" db="EMBL/GenBank/DDBJ databases">
        <title>Black Yeasts Isolated from many extreme environments.</title>
        <authorList>
            <person name="Coleine C."/>
            <person name="Stajich J.E."/>
            <person name="Selbmann L."/>
        </authorList>
    </citation>
    <scope>NUCLEOTIDE SEQUENCE</scope>
    <source>
        <strain evidence="2">CCFEE 5485</strain>
    </source>
</reference>
<name>A0AAE0TRL5_9PEZI</name>
<dbReference type="Pfam" id="PF12697">
    <property type="entry name" value="Abhydrolase_6"/>
    <property type="match status" value="1"/>
</dbReference>
<protein>
    <recommendedName>
        <fullName evidence="1">AB hydrolase-1 domain-containing protein</fullName>
    </recommendedName>
</protein>
<dbReference type="PANTHER" id="PTHR37017:SF13">
    <property type="entry name" value="AB HYDROLASE-1 DOMAIN-CONTAINING PROTEIN"/>
    <property type="match status" value="1"/>
</dbReference>
<evidence type="ECO:0000313" key="2">
    <source>
        <dbReference type="EMBL" id="KAK3670572.1"/>
    </source>
</evidence>
<dbReference type="PANTHER" id="PTHR37017">
    <property type="entry name" value="AB HYDROLASE-1 DOMAIN-CONTAINING PROTEIN-RELATED"/>
    <property type="match status" value="1"/>
</dbReference>
<evidence type="ECO:0000259" key="1">
    <source>
        <dbReference type="Pfam" id="PF12697"/>
    </source>
</evidence>
<dbReference type="Gene3D" id="3.40.50.1820">
    <property type="entry name" value="alpha/beta hydrolase"/>
    <property type="match status" value="1"/>
</dbReference>
<dbReference type="AlphaFoldDB" id="A0AAE0TRL5"/>
<dbReference type="InterPro" id="IPR000073">
    <property type="entry name" value="AB_hydrolase_1"/>
</dbReference>
<organism evidence="2 3">
    <name type="scientific">Recurvomyces mirabilis</name>
    <dbReference type="NCBI Taxonomy" id="574656"/>
    <lineage>
        <taxon>Eukaryota</taxon>
        <taxon>Fungi</taxon>
        <taxon>Dikarya</taxon>
        <taxon>Ascomycota</taxon>
        <taxon>Pezizomycotina</taxon>
        <taxon>Dothideomycetes</taxon>
        <taxon>Dothideomycetidae</taxon>
        <taxon>Mycosphaerellales</taxon>
        <taxon>Teratosphaeriaceae</taxon>
        <taxon>Recurvomyces</taxon>
    </lineage>
</organism>
<accession>A0AAE0TRL5</accession>
<evidence type="ECO:0000313" key="3">
    <source>
        <dbReference type="Proteomes" id="UP001274830"/>
    </source>
</evidence>
<dbReference type="SUPFAM" id="SSF53474">
    <property type="entry name" value="alpha/beta-Hydrolases"/>
    <property type="match status" value="1"/>
</dbReference>
<keyword evidence="3" id="KW-1185">Reference proteome</keyword>
<dbReference type="InterPro" id="IPR052897">
    <property type="entry name" value="Sec-Metab_Biosynth_Hydrolase"/>
</dbReference>
<dbReference type="Proteomes" id="UP001274830">
    <property type="component" value="Unassembled WGS sequence"/>
</dbReference>
<sequence length="264" mass="28146">MTKPTIVLVPGAWHVPEHFQTVQKLLEADGYSCVGVNLPSNAHEPYIDGRLVDFNDDVSAARQVITKVLDGGEDVVVVVHSYGTLVGTAALRDLSLDTRKAAGHANGVRSLVIIAGFVLSEGISMLQAMGGQLLAQYLHEGDTTLPFAGPGAIEVLYNDLDTLEAQKAVWRLKPQSYAINTTPMPDAAAAIQGIHVSYLACDKDNACPYAMQIQAVDALKAMGQALHAEVAPTGHSPFIKMPEETARFVRKAAGEDLESGFKGL</sequence>
<dbReference type="InterPro" id="IPR029058">
    <property type="entry name" value="AB_hydrolase_fold"/>
</dbReference>
<comment type="caution">
    <text evidence="2">The sequence shown here is derived from an EMBL/GenBank/DDBJ whole genome shotgun (WGS) entry which is preliminary data.</text>
</comment>
<feature type="domain" description="AB hydrolase-1" evidence="1">
    <location>
        <begin position="6"/>
        <end position="247"/>
    </location>
</feature>
<proteinExistence type="predicted"/>